<feature type="transmembrane region" description="Helical" evidence="1">
    <location>
        <begin position="82"/>
        <end position="100"/>
    </location>
</feature>
<accession>A0A1S6HM99</accession>
<dbReference type="EMBL" id="CP014782">
    <property type="protein sequence ID" value="AQS36656.1"/>
    <property type="molecule type" value="Genomic_DNA"/>
</dbReference>
<sequence>MDLASESSRSHIQGSSMIKYRSPSQKSQYVIWSVTFAIFIFTTFWSVLFVEYFDPDSYLWKQLDQAAFVDSYSAAEGVLEHFLNAVLFSAFVSVIAYFVLKHLCVRVSQGSLPEGFYTQSSWLDVDDKYLVLIQADELVFFEFERRVAKRLQIEYQHSASVDELIALADPKKVRRIPFDEISELVSDHNSDIFYVKHKGQRHRVVFINQTVKAHALELVQLLLPEELEYHRNERTRFKAALPVLAIFISLGMFAMVIDMVLIRYLFSLTALLIAMPKLFSCYLDPKVTEIWR</sequence>
<keyword evidence="1" id="KW-0812">Transmembrane</keyword>
<name>A0A1S6HM99_9GAMM</name>
<protein>
    <submittedName>
        <fullName evidence="2">Uncharacterized protein</fullName>
    </submittedName>
</protein>
<organism evidence="2 3">
    <name type="scientific">Shewanella psychrophila</name>
    <dbReference type="NCBI Taxonomy" id="225848"/>
    <lineage>
        <taxon>Bacteria</taxon>
        <taxon>Pseudomonadati</taxon>
        <taxon>Pseudomonadota</taxon>
        <taxon>Gammaproteobacteria</taxon>
        <taxon>Alteromonadales</taxon>
        <taxon>Shewanellaceae</taxon>
        <taxon>Shewanella</taxon>
    </lineage>
</organism>
<evidence type="ECO:0000256" key="1">
    <source>
        <dbReference type="SAM" id="Phobius"/>
    </source>
</evidence>
<feature type="transmembrane region" description="Helical" evidence="1">
    <location>
        <begin position="263"/>
        <end position="283"/>
    </location>
</feature>
<proteinExistence type="predicted"/>
<keyword evidence="1" id="KW-0472">Membrane</keyword>
<evidence type="ECO:0000313" key="3">
    <source>
        <dbReference type="Proteomes" id="UP000189545"/>
    </source>
</evidence>
<feature type="transmembrane region" description="Helical" evidence="1">
    <location>
        <begin position="239"/>
        <end position="257"/>
    </location>
</feature>
<evidence type="ECO:0000313" key="2">
    <source>
        <dbReference type="EMBL" id="AQS36656.1"/>
    </source>
</evidence>
<reference evidence="2 3" key="1">
    <citation type="submission" date="2016-03" db="EMBL/GenBank/DDBJ databases">
        <title>Complete genome sequence of Shewanella psychrophila WP2, a deep sea bacterium isolated from west Pacific sediment.</title>
        <authorList>
            <person name="Xu G."/>
            <person name="Jian H."/>
        </authorList>
    </citation>
    <scope>NUCLEOTIDE SEQUENCE [LARGE SCALE GENOMIC DNA]</scope>
    <source>
        <strain evidence="2 3">WP2</strain>
    </source>
</reference>
<keyword evidence="3" id="KW-1185">Reference proteome</keyword>
<dbReference type="STRING" id="225848.Sps_01490"/>
<dbReference type="KEGG" id="spsw:Sps_01490"/>
<dbReference type="AlphaFoldDB" id="A0A1S6HM99"/>
<dbReference type="Proteomes" id="UP000189545">
    <property type="component" value="Chromosome"/>
</dbReference>
<feature type="transmembrane region" description="Helical" evidence="1">
    <location>
        <begin position="29"/>
        <end position="50"/>
    </location>
</feature>
<keyword evidence="1" id="KW-1133">Transmembrane helix</keyword>
<gene>
    <name evidence="2" type="ORF">Sps_01490</name>
</gene>